<organism evidence="2 3">
    <name type="scientific">Sedimentitalea todarodis</name>
    <dbReference type="NCBI Taxonomy" id="1631240"/>
    <lineage>
        <taxon>Bacteria</taxon>
        <taxon>Pseudomonadati</taxon>
        <taxon>Pseudomonadota</taxon>
        <taxon>Alphaproteobacteria</taxon>
        <taxon>Rhodobacterales</taxon>
        <taxon>Paracoccaceae</taxon>
        <taxon>Sedimentitalea</taxon>
    </lineage>
</organism>
<feature type="transmembrane region" description="Helical" evidence="1">
    <location>
        <begin position="25"/>
        <end position="42"/>
    </location>
</feature>
<evidence type="ECO:0008006" key="4">
    <source>
        <dbReference type="Google" id="ProtNLM"/>
    </source>
</evidence>
<evidence type="ECO:0000313" key="2">
    <source>
        <dbReference type="EMBL" id="MDU9002929.1"/>
    </source>
</evidence>
<accession>A0ABU3V9T8</accession>
<dbReference type="Proteomes" id="UP001255416">
    <property type="component" value="Unassembled WGS sequence"/>
</dbReference>
<reference evidence="3" key="1">
    <citation type="submission" date="2023-05" db="EMBL/GenBank/DDBJ databases">
        <title>Sedimentitalea sp. nov. JM2-8.</title>
        <authorList>
            <person name="Huang J."/>
        </authorList>
    </citation>
    <scope>NUCLEOTIDE SEQUENCE [LARGE SCALE GENOMIC DNA]</scope>
    <source>
        <strain evidence="3">KHS03</strain>
    </source>
</reference>
<dbReference type="RefSeq" id="WP_316773414.1">
    <property type="nucleotide sequence ID" value="NZ_JASMWN010000002.1"/>
</dbReference>
<dbReference type="EMBL" id="JASMWN010000002">
    <property type="protein sequence ID" value="MDU9002929.1"/>
    <property type="molecule type" value="Genomic_DNA"/>
</dbReference>
<name>A0ABU3V9T8_9RHOB</name>
<gene>
    <name evidence="2" type="ORF">QO231_03550</name>
</gene>
<keyword evidence="1" id="KW-0472">Membrane</keyword>
<comment type="caution">
    <text evidence="2">The sequence shown here is derived from an EMBL/GenBank/DDBJ whole genome shotgun (WGS) entry which is preliminary data.</text>
</comment>
<evidence type="ECO:0000256" key="1">
    <source>
        <dbReference type="SAM" id="Phobius"/>
    </source>
</evidence>
<feature type="transmembrane region" description="Helical" evidence="1">
    <location>
        <begin position="51"/>
        <end position="69"/>
    </location>
</feature>
<evidence type="ECO:0000313" key="3">
    <source>
        <dbReference type="Proteomes" id="UP001255416"/>
    </source>
</evidence>
<sequence length="116" mass="12925">MEAETSAYQAFKLWLAGYIPLDRNTLHYLIGAGLLAAAMVHVRNRPRTRPLVLALIVAIALGAAMELADLRDDVATLGYWRWRASLLDFGRTIAFPLAGVLLARWLLRWPTNAPGR</sequence>
<proteinExistence type="predicted"/>
<keyword evidence="1" id="KW-0812">Transmembrane</keyword>
<protein>
    <recommendedName>
        <fullName evidence="4">VanZ-like domain-containing protein</fullName>
    </recommendedName>
</protein>
<keyword evidence="1" id="KW-1133">Transmembrane helix</keyword>
<feature type="transmembrane region" description="Helical" evidence="1">
    <location>
        <begin position="89"/>
        <end position="107"/>
    </location>
</feature>
<keyword evidence="3" id="KW-1185">Reference proteome</keyword>